<name>A0A085TY33_9RHOB</name>
<dbReference type="AlphaFoldDB" id="A0A085TY33"/>
<keyword evidence="4" id="KW-1185">Reference proteome</keyword>
<dbReference type="Pfam" id="PF08666">
    <property type="entry name" value="SAF"/>
    <property type="match status" value="1"/>
</dbReference>
<dbReference type="Pfam" id="PF16976">
    <property type="entry name" value="RcpC"/>
    <property type="match status" value="1"/>
</dbReference>
<dbReference type="PATRIC" id="fig|1317124.6.peg.1357"/>
<reference evidence="4" key="1">
    <citation type="submission" date="2013-04" db="EMBL/GenBank/DDBJ databases">
        <title>Thioclava sp. 13D2W-2 Genome Sequencing.</title>
        <authorList>
            <person name="Lai Q."/>
            <person name="Li G."/>
            <person name="Shao Z."/>
        </authorList>
    </citation>
    <scope>NUCLEOTIDE SEQUENCE [LARGE SCALE GENOMIC DNA]</scope>
    <source>
        <strain evidence="4">13D2W-2</strain>
    </source>
</reference>
<dbReference type="STRING" id="1317124.DW2_06698"/>
<dbReference type="InterPro" id="IPR017592">
    <property type="entry name" value="Pilus_assmbl_Flp-typ_CpaB"/>
</dbReference>
<comment type="caution">
    <text evidence="3">The sequence shown here is derived from an EMBL/GenBank/DDBJ whole genome shotgun (WGS) entry which is preliminary data.</text>
</comment>
<feature type="domain" description="Flp pilus assembly protein RcpC/CpaB" evidence="2">
    <location>
        <begin position="135"/>
        <end position="234"/>
    </location>
</feature>
<dbReference type="NCBIfam" id="TIGR03177">
    <property type="entry name" value="pilus_cpaB"/>
    <property type="match status" value="1"/>
</dbReference>
<dbReference type="InterPro" id="IPR013974">
    <property type="entry name" value="SAF"/>
</dbReference>
<dbReference type="Proteomes" id="UP000028607">
    <property type="component" value="Unassembled WGS sequence"/>
</dbReference>
<gene>
    <name evidence="3" type="ORF">DW2_06698</name>
</gene>
<dbReference type="InterPro" id="IPR031571">
    <property type="entry name" value="RcpC_dom"/>
</dbReference>
<dbReference type="EMBL" id="AQRC01000004">
    <property type="protein sequence ID" value="KFE35630.1"/>
    <property type="molecule type" value="Genomic_DNA"/>
</dbReference>
<accession>A0A085TY33</accession>
<evidence type="ECO:0000259" key="2">
    <source>
        <dbReference type="Pfam" id="PF16976"/>
    </source>
</evidence>
<dbReference type="eggNOG" id="COG3745">
    <property type="taxonomic scope" value="Bacteria"/>
</dbReference>
<organism evidence="3 4">
    <name type="scientific">Thioclava atlantica</name>
    <dbReference type="NCBI Taxonomy" id="1317124"/>
    <lineage>
        <taxon>Bacteria</taxon>
        <taxon>Pseudomonadati</taxon>
        <taxon>Pseudomonadota</taxon>
        <taxon>Alphaproteobacteria</taxon>
        <taxon>Rhodobacterales</taxon>
        <taxon>Paracoccaceae</taxon>
        <taxon>Thioclava</taxon>
    </lineage>
</organism>
<dbReference type="CDD" id="cd11614">
    <property type="entry name" value="SAF_CpaB_FlgA_like"/>
    <property type="match status" value="1"/>
</dbReference>
<evidence type="ECO:0000313" key="4">
    <source>
        <dbReference type="Proteomes" id="UP000028607"/>
    </source>
</evidence>
<protein>
    <submittedName>
        <fullName evidence="3">Flp pilus assembly protein CpaB</fullName>
    </submittedName>
</protein>
<dbReference type="OrthoDB" id="163768at2"/>
<feature type="domain" description="SAF" evidence="1">
    <location>
        <begin position="49"/>
        <end position="85"/>
    </location>
</feature>
<evidence type="ECO:0000259" key="1">
    <source>
        <dbReference type="Pfam" id="PF08666"/>
    </source>
</evidence>
<dbReference type="RefSeq" id="WP_038144795.1">
    <property type="nucleotide sequence ID" value="NZ_AQRC01000004.1"/>
</dbReference>
<proteinExistence type="predicted"/>
<reference evidence="3 4" key="2">
    <citation type="journal article" date="2015" name="Antonie Van Leeuwenhoek">
        <title>Thioclava indica sp. nov., isolated from surface seawater of the Indian Ocean.</title>
        <authorList>
            <person name="Liu Y."/>
            <person name="Lai Q."/>
            <person name="Du J."/>
            <person name="Xu H."/>
            <person name="Jiang L."/>
            <person name="Shao Z."/>
        </authorList>
    </citation>
    <scope>NUCLEOTIDE SEQUENCE [LARGE SCALE GENOMIC DNA]</scope>
    <source>
        <strain evidence="3 4">13D2W-2</strain>
    </source>
</reference>
<evidence type="ECO:0000313" key="3">
    <source>
        <dbReference type="EMBL" id="KFE35630.1"/>
    </source>
</evidence>
<sequence length="289" mass="31458">MRLMFALFLVAGIGLAVLAVMMAQGQIAQFQAERDHLIAMQKNAPRLVDVVVVKKPLKYGERFTAEDLAVVKMQADARPDGAFSRITAKAGTPEAKEAVFLEGTNRPRASLRSLEPKEMLLASRVTAPGMDAGILASLQPNRRAFTIQVDVTSGVSGFLRPGDLVDVYWSGTINNEPVTKLIQSNLKLIAIDQNTDPDRPETTQIARTVTTEVSPEQVAALTLAQNTGRLTLSLVGMHDTAQSGAVEIDRDQLLGIKREEVKKVEKEKVCTIKTRKGTEIVETPIPCTN</sequence>